<dbReference type="RefSeq" id="WP_308717006.1">
    <property type="nucleotide sequence ID" value="NZ_JAVHUY010000046.1"/>
</dbReference>
<evidence type="ECO:0000313" key="2">
    <source>
        <dbReference type="Proteomes" id="UP001230908"/>
    </source>
</evidence>
<accession>A0ABU0ZRU4</accession>
<evidence type="ECO:0008006" key="3">
    <source>
        <dbReference type="Google" id="ProtNLM"/>
    </source>
</evidence>
<sequence>MFGINGRRVAAGSVAVAIGGLGAVAVQSPARASDFSAAYTCTAPVLGTQNVTIDGSLTATPNPAAAGTVVDFDLHISQVSLTAPVAINSWTITADLDVSGAETAQFQVSGSGGGVPANQPISGDLAGTWTPTAAGTDEIRGGDVTVNANVVLLGNITIDCTPDEPRPVAETLAVS</sequence>
<name>A0ABU0ZRU4_9ACTN</name>
<protein>
    <recommendedName>
        <fullName evidence="3">Cyclase</fullName>
    </recommendedName>
</protein>
<gene>
    <name evidence="1" type="ORF">RB614_35025</name>
</gene>
<comment type="caution">
    <text evidence="1">The sequence shown here is derived from an EMBL/GenBank/DDBJ whole genome shotgun (WGS) entry which is preliminary data.</text>
</comment>
<proteinExistence type="predicted"/>
<keyword evidence="2" id="KW-1185">Reference proteome</keyword>
<dbReference type="EMBL" id="JAVHUY010000046">
    <property type="protein sequence ID" value="MDQ7909748.1"/>
    <property type="molecule type" value="Genomic_DNA"/>
</dbReference>
<organism evidence="1 2">
    <name type="scientific">Phytohabitans maris</name>
    <dbReference type="NCBI Taxonomy" id="3071409"/>
    <lineage>
        <taxon>Bacteria</taxon>
        <taxon>Bacillati</taxon>
        <taxon>Actinomycetota</taxon>
        <taxon>Actinomycetes</taxon>
        <taxon>Micromonosporales</taxon>
        <taxon>Micromonosporaceae</taxon>
    </lineage>
</organism>
<reference evidence="1 2" key="1">
    <citation type="submission" date="2023-08" db="EMBL/GenBank/DDBJ databases">
        <title>Phytohabitans sansha sp. nov., isolated from marine sediment.</title>
        <authorList>
            <person name="Zhao Y."/>
            <person name="Yi K."/>
        </authorList>
    </citation>
    <scope>NUCLEOTIDE SEQUENCE [LARGE SCALE GENOMIC DNA]</scope>
    <source>
        <strain evidence="1 2">ZYX-F-186</strain>
    </source>
</reference>
<dbReference type="Proteomes" id="UP001230908">
    <property type="component" value="Unassembled WGS sequence"/>
</dbReference>
<evidence type="ECO:0000313" key="1">
    <source>
        <dbReference type="EMBL" id="MDQ7909748.1"/>
    </source>
</evidence>